<proteinExistence type="predicted"/>
<keyword evidence="2" id="KW-1133">Transmembrane helix</keyword>
<dbReference type="Pfam" id="PF21526">
    <property type="entry name" value="PGRS"/>
    <property type="match status" value="1"/>
</dbReference>
<keyword evidence="2" id="KW-0472">Membrane</keyword>
<feature type="region of interest" description="Disordered" evidence="1">
    <location>
        <begin position="218"/>
        <end position="240"/>
    </location>
</feature>
<feature type="region of interest" description="Disordered" evidence="1">
    <location>
        <begin position="1"/>
        <end position="21"/>
    </location>
</feature>
<evidence type="ECO:0000256" key="1">
    <source>
        <dbReference type="SAM" id="MobiDB-lite"/>
    </source>
</evidence>
<keyword evidence="4" id="KW-1185">Reference proteome</keyword>
<reference evidence="3 4" key="1">
    <citation type="journal article" date="2019" name="Emerg. Microbes Infect.">
        <title>Comprehensive subspecies identification of 175 nontuberculous mycobacteria species based on 7547 genomic profiles.</title>
        <authorList>
            <person name="Matsumoto Y."/>
            <person name="Kinjo T."/>
            <person name="Motooka D."/>
            <person name="Nabeya D."/>
            <person name="Jung N."/>
            <person name="Uechi K."/>
            <person name="Horii T."/>
            <person name="Iida T."/>
            <person name="Fujita J."/>
            <person name="Nakamura S."/>
        </authorList>
    </citation>
    <scope>NUCLEOTIDE SEQUENCE [LARGE SCALE GENOMIC DNA]</scope>
    <source>
        <strain evidence="3 4">JCM 6391</strain>
    </source>
</reference>
<gene>
    <name evidence="3" type="ORF">MNVM_15000</name>
</gene>
<dbReference type="EMBL" id="AP022562">
    <property type="protein sequence ID" value="BBX12419.1"/>
    <property type="molecule type" value="Genomic_DNA"/>
</dbReference>
<feature type="compositionally biased region" description="Low complexity" evidence="1">
    <location>
        <begin position="230"/>
        <end position="240"/>
    </location>
</feature>
<dbReference type="AlphaFoldDB" id="A0A7I7JM67"/>
<sequence>MANRGSIGRGTRQARSRRRNRAVGTVASAGAVLAFGVMPLGHTPEAQADEFDWIADVFDMSAWVDDGGASDAVNWFDPASWSLDGLAGSAAADDFTTWAETWIYQPFHTMMQNWMQTDFGIVFRYVLNESFGNGQILIGNGADGYSGGTLEEAAGQPGGLWFGDGGDGGTTASGVGGAGGAAYFGNGGAGGDGTDGAAGGSGGSVAYIGIGGDGGAGGAGGPGGDGGWLFGSDGNAGSPG</sequence>
<feature type="compositionally biased region" description="Gly residues" evidence="1">
    <location>
        <begin position="218"/>
        <end position="229"/>
    </location>
</feature>
<evidence type="ECO:0008006" key="5">
    <source>
        <dbReference type="Google" id="ProtNLM"/>
    </source>
</evidence>
<feature type="compositionally biased region" description="Basic residues" evidence="1">
    <location>
        <begin position="12"/>
        <end position="21"/>
    </location>
</feature>
<name>A0A7I7JM67_9MYCO</name>
<organism evidence="3 4">
    <name type="scientific">Mycobacterium novum</name>
    <dbReference type="NCBI Taxonomy" id="2492438"/>
    <lineage>
        <taxon>Bacteria</taxon>
        <taxon>Bacillati</taxon>
        <taxon>Actinomycetota</taxon>
        <taxon>Actinomycetes</taxon>
        <taxon>Mycobacteriales</taxon>
        <taxon>Mycobacteriaceae</taxon>
        <taxon>Mycobacterium</taxon>
    </lineage>
</organism>
<keyword evidence="2" id="KW-0812">Transmembrane</keyword>
<evidence type="ECO:0000313" key="4">
    <source>
        <dbReference type="Proteomes" id="UP000466997"/>
    </source>
</evidence>
<dbReference type="Proteomes" id="UP000466997">
    <property type="component" value="Chromosome"/>
</dbReference>
<dbReference type="InterPro" id="IPR048996">
    <property type="entry name" value="PGRS_rpt"/>
</dbReference>
<evidence type="ECO:0000313" key="3">
    <source>
        <dbReference type="EMBL" id="BBX12419.1"/>
    </source>
</evidence>
<protein>
    <recommendedName>
        <fullName evidence="5">PE-PGRS family protein</fullName>
    </recommendedName>
</protein>
<feature type="transmembrane region" description="Helical" evidence="2">
    <location>
        <begin position="21"/>
        <end position="41"/>
    </location>
</feature>
<dbReference type="KEGG" id="mnm:MNVM_15000"/>
<accession>A0A7I7JM67</accession>
<evidence type="ECO:0000256" key="2">
    <source>
        <dbReference type="SAM" id="Phobius"/>
    </source>
</evidence>